<evidence type="ECO:0000313" key="2">
    <source>
        <dbReference type="Proteomes" id="UP000254572"/>
    </source>
</evidence>
<name>A0A381E531_9GAMM</name>
<keyword evidence="2" id="KW-1185">Reference proteome</keyword>
<protein>
    <submittedName>
        <fullName evidence="1">Uncharacterized protein</fullName>
    </submittedName>
</protein>
<dbReference type="Proteomes" id="UP000254572">
    <property type="component" value="Unassembled WGS sequence"/>
</dbReference>
<reference evidence="1 2" key="1">
    <citation type="submission" date="2018-06" db="EMBL/GenBank/DDBJ databases">
        <authorList>
            <consortium name="Pathogen Informatics"/>
            <person name="Doyle S."/>
        </authorList>
    </citation>
    <scope>NUCLEOTIDE SEQUENCE [LARGE SCALE GENOMIC DNA]</scope>
    <source>
        <strain evidence="1 2">NCTC13294</strain>
    </source>
</reference>
<dbReference type="EMBL" id="UFUW01000001">
    <property type="protein sequence ID" value="SUX21367.1"/>
    <property type="molecule type" value="Genomic_DNA"/>
</dbReference>
<dbReference type="RefSeq" id="WP_115611301.1">
    <property type="nucleotide sequence ID" value="NZ_JBHLZC010000001.1"/>
</dbReference>
<evidence type="ECO:0000313" key="1">
    <source>
        <dbReference type="EMBL" id="SUX21367.1"/>
    </source>
</evidence>
<accession>A0A381E531</accession>
<sequence length="211" mass="22899">MNAPSPSAGKAAHIAAKIAAIEIYENLNAILHEEKSAQAASAFAALGSLAGQACLQEALFLHADKSDALITVSDVAGRHYYYGETIDRLLLQDRLSVWSLLATAMQKYEDAALPDTEAIRYHVTQTIGAPLFGIPRLPLGLRIRMAPLECLQLWQPLKAGVLDRLHVPPQDWHLAYGLAIQKMLAQDALPPTQAALIVMECAIPMSKILNT</sequence>
<organism evidence="1 2">
    <name type="scientific">Cardiobacterium valvarum</name>
    <dbReference type="NCBI Taxonomy" id="194702"/>
    <lineage>
        <taxon>Bacteria</taxon>
        <taxon>Pseudomonadati</taxon>
        <taxon>Pseudomonadota</taxon>
        <taxon>Gammaproteobacteria</taxon>
        <taxon>Cardiobacteriales</taxon>
        <taxon>Cardiobacteriaceae</taxon>
        <taxon>Cardiobacterium</taxon>
    </lineage>
</organism>
<gene>
    <name evidence="1" type="ORF">NCTC13294_00978</name>
</gene>
<dbReference type="AlphaFoldDB" id="A0A381E531"/>
<proteinExistence type="predicted"/>
<dbReference type="OrthoDB" id="1818930at2"/>